<dbReference type="Gene3D" id="3.30.420.10">
    <property type="entry name" value="Ribonuclease H-like superfamily/Ribonuclease H"/>
    <property type="match status" value="1"/>
</dbReference>
<dbReference type="GO" id="GO:0015074">
    <property type="term" value="P:DNA integration"/>
    <property type="evidence" value="ECO:0007669"/>
    <property type="project" value="InterPro"/>
</dbReference>
<dbReference type="Proteomes" id="UP000762676">
    <property type="component" value="Unassembled WGS sequence"/>
</dbReference>
<dbReference type="AlphaFoldDB" id="A0AAV4F938"/>
<accession>A0AAV4F938</accession>
<dbReference type="SUPFAM" id="SSF53098">
    <property type="entry name" value="Ribonuclease H-like"/>
    <property type="match status" value="1"/>
</dbReference>
<proteinExistence type="predicted"/>
<evidence type="ECO:0000256" key="1">
    <source>
        <dbReference type="SAM" id="MobiDB-lite"/>
    </source>
</evidence>
<dbReference type="Pfam" id="PF00665">
    <property type="entry name" value="rve"/>
    <property type="match status" value="1"/>
</dbReference>
<sequence>MDLLEFRGISYVVVVDYYSRWLKIMFLKNTTTTSVINKLKAIFSTHGLPDCIKSDNGPQLVSREFKSFLHDMEILTVTSSPNFPQSNGMAGSAVKVAKKVLQQEDPSLALMNNRATPHSATKVSPAEALMNKKIRTQVPVLQSNLEPSSALYHKIADNDKISKIKAKHHYDKHHGAITPLSTLSPGNQVHLKDDKTNIWTTQGTFVASDPRTRTYLVNTPSGVLRRIRRHLLSNENKVPEEPNESIQEQSQMHDEGPERVANPAEPVSRTRDAPHIPNASCPPTSPARMNARARRGYIAPKPARYKEEE</sequence>
<dbReference type="PANTHER" id="PTHR37984:SF5">
    <property type="entry name" value="PROTEIN NYNRIN-LIKE"/>
    <property type="match status" value="1"/>
</dbReference>
<feature type="domain" description="Integrase catalytic" evidence="2">
    <location>
        <begin position="1"/>
        <end position="155"/>
    </location>
</feature>
<dbReference type="InterPro" id="IPR012337">
    <property type="entry name" value="RNaseH-like_sf"/>
</dbReference>
<dbReference type="GO" id="GO:0003676">
    <property type="term" value="F:nucleic acid binding"/>
    <property type="evidence" value="ECO:0007669"/>
    <property type="project" value="InterPro"/>
</dbReference>
<dbReference type="InterPro" id="IPR036397">
    <property type="entry name" value="RNaseH_sf"/>
</dbReference>
<feature type="region of interest" description="Disordered" evidence="1">
    <location>
        <begin position="233"/>
        <end position="309"/>
    </location>
</feature>
<evidence type="ECO:0000313" key="4">
    <source>
        <dbReference type="Proteomes" id="UP000762676"/>
    </source>
</evidence>
<dbReference type="FunFam" id="3.30.420.10:FF:000063">
    <property type="entry name" value="Retrovirus-related Pol polyprotein from transposon 297-like Protein"/>
    <property type="match status" value="1"/>
</dbReference>
<evidence type="ECO:0000259" key="2">
    <source>
        <dbReference type="PROSITE" id="PS50994"/>
    </source>
</evidence>
<dbReference type="InterPro" id="IPR001584">
    <property type="entry name" value="Integrase_cat-core"/>
</dbReference>
<reference evidence="3 4" key="1">
    <citation type="journal article" date="2021" name="Elife">
        <title>Chloroplast acquisition without the gene transfer in kleptoplastic sea slugs, Plakobranchus ocellatus.</title>
        <authorList>
            <person name="Maeda T."/>
            <person name="Takahashi S."/>
            <person name="Yoshida T."/>
            <person name="Shimamura S."/>
            <person name="Takaki Y."/>
            <person name="Nagai Y."/>
            <person name="Toyoda A."/>
            <person name="Suzuki Y."/>
            <person name="Arimoto A."/>
            <person name="Ishii H."/>
            <person name="Satoh N."/>
            <person name="Nishiyama T."/>
            <person name="Hasebe M."/>
            <person name="Maruyama T."/>
            <person name="Minagawa J."/>
            <person name="Obokata J."/>
            <person name="Shigenobu S."/>
        </authorList>
    </citation>
    <scope>NUCLEOTIDE SEQUENCE [LARGE SCALE GENOMIC DNA]</scope>
</reference>
<comment type="caution">
    <text evidence="3">The sequence shown here is derived from an EMBL/GenBank/DDBJ whole genome shotgun (WGS) entry which is preliminary data.</text>
</comment>
<dbReference type="PANTHER" id="PTHR37984">
    <property type="entry name" value="PROTEIN CBG26694"/>
    <property type="match status" value="1"/>
</dbReference>
<evidence type="ECO:0000313" key="3">
    <source>
        <dbReference type="EMBL" id="GFR69589.1"/>
    </source>
</evidence>
<dbReference type="PROSITE" id="PS50994">
    <property type="entry name" value="INTEGRASE"/>
    <property type="match status" value="1"/>
</dbReference>
<name>A0AAV4F938_9GAST</name>
<dbReference type="EMBL" id="BMAT01004162">
    <property type="protein sequence ID" value="GFR69589.1"/>
    <property type="molecule type" value="Genomic_DNA"/>
</dbReference>
<keyword evidence="4" id="KW-1185">Reference proteome</keyword>
<dbReference type="InterPro" id="IPR050951">
    <property type="entry name" value="Retrovirus_Pol_polyprotein"/>
</dbReference>
<organism evidence="3 4">
    <name type="scientific">Elysia marginata</name>
    <dbReference type="NCBI Taxonomy" id="1093978"/>
    <lineage>
        <taxon>Eukaryota</taxon>
        <taxon>Metazoa</taxon>
        <taxon>Spiralia</taxon>
        <taxon>Lophotrochozoa</taxon>
        <taxon>Mollusca</taxon>
        <taxon>Gastropoda</taxon>
        <taxon>Heterobranchia</taxon>
        <taxon>Euthyneura</taxon>
        <taxon>Panpulmonata</taxon>
        <taxon>Sacoglossa</taxon>
        <taxon>Placobranchoidea</taxon>
        <taxon>Plakobranchidae</taxon>
        <taxon>Elysia</taxon>
    </lineage>
</organism>
<protein>
    <submittedName>
        <fullName evidence="3">Pol polyprotein</fullName>
    </submittedName>
</protein>
<gene>
    <name evidence="3" type="ORF">ElyMa_002053500</name>
</gene>